<dbReference type="AlphaFoldDB" id="A0A2T9YIJ0"/>
<evidence type="ECO:0000313" key="4">
    <source>
        <dbReference type="Proteomes" id="UP000245383"/>
    </source>
</evidence>
<comment type="caution">
    <text evidence="3">The sequence shown here is derived from an EMBL/GenBank/DDBJ whole genome shotgun (WGS) entry which is preliminary data.</text>
</comment>
<feature type="compositionally biased region" description="Basic and acidic residues" evidence="1">
    <location>
        <begin position="251"/>
        <end position="263"/>
    </location>
</feature>
<dbReference type="PANTHER" id="PTHR23149">
    <property type="entry name" value="G PATCH DOMAIN CONTAINING PROTEIN"/>
    <property type="match status" value="1"/>
</dbReference>
<feature type="compositionally biased region" description="Basic and acidic residues" evidence="1">
    <location>
        <begin position="226"/>
        <end position="238"/>
    </location>
</feature>
<dbReference type="PROSITE" id="PS50174">
    <property type="entry name" value="G_PATCH"/>
    <property type="match status" value="1"/>
</dbReference>
<feature type="domain" description="G-patch" evidence="2">
    <location>
        <begin position="1"/>
        <end position="46"/>
    </location>
</feature>
<dbReference type="InterPro" id="IPR050656">
    <property type="entry name" value="PINX1"/>
</dbReference>
<dbReference type="Proteomes" id="UP000245383">
    <property type="component" value="Unassembled WGS sequence"/>
</dbReference>
<reference evidence="3 4" key="1">
    <citation type="journal article" date="2018" name="MBio">
        <title>Comparative Genomics Reveals the Core Gene Toolbox for the Fungus-Insect Symbiosis.</title>
        <authorList>
            <person name="Wang Y."/>
            <person name="Stata M."/>
            <person name="Wang W."/>
            <person name="Stajich J.E."/>
            <person name="White M.M."/>
            <person name="Moncalvo J.M."/>
        </authorList>
    </citation>
    <scope>NUCLEOTIDE SEQUENCE [LARGE SCALE GENOMIC DNA]</scope>
    <source>
        <strain evidence="3 4">SWE-8-4</strain>
    </source>
</reference>
<gene>
    <name evidence="3" type="ORF">BB561_004017</name>
</gene>
<feature type="compositionally biased region" description="Polar residues" evidence="1">
    <location>
        <begin position="216"/>
        <end position="225"/>
    </location>
</feature>
<sequence length="291" mass="32001">MSFGQVQLEKYGWNKGEGIGRGKHGIKRAITVSKKYDLYGIGVNREDSSGSWWDRLYNNTCQKVKNESSSKLDSSADTLSDKTTTTPTLSLDQVAAYNMGLGLYGGMFVKASSTLTTTPPVKPESNDTDSVANLPKKSEFSSYTGKNLTDEQLFEICGKRVANKGARADFSGKLARLDRFENLPDPKIVQLIDNIHSNTILSSTSNDLNSLSASTPKLSKNTTESNLKHTSDSAPEQKIRKKKSQDTAESNLKHTSDSAPEQKIRKKSKTSELQPGLKDKKKSKKLAEKIN</sequence>
<keyword evidence="4" id="KW-1185">Reference proteome</keyword>
<feature type="compositionally biased region" description="Low complexity" evidence="1">
    <location>
        <begin position="203"/>
        <end position="215"/>
    </location>
</feature>
<organism evidence="3 4">
    <name type="scientific">Smittium simulii</name>
    <dbReference type="NCBI Taxonomy" id="133385"/>
    <lineage>
        <taxon>Eukaryota</taxon>
        <taxon>Fungi</taxon>
        <taxon>Fungi incertae sedis</taxon>
        <taxon>Zoopagomycota</taxon>
        <taxon>Kickxellomycotina</taxon>
        <taxon>Harpellomycetes</taxon>
        <taxon>Harpellales</taxon>
        <taxon>Legeriomycetaceae</taxon>
        <taxon>Smittium</taxon>
    </lineage>
</organism>
<dbReference type="OrthoDB" id="29523at2759"/>
<dbReference type="Pfam" id="PF01585">
    <property type="entry name" value="G-patch"/>
    <property type="match status" value="1"/>
</dbReference>
<dbReference type="GO" id="GO:0005730">
    <property type="term" value="C:nucleolus"/>
    <property type="evidence" value="ECO:0007669"/>
    <property type="project" value="TreeGrafter"/>
</dbReference>
<accession>A0A2T9YIJ0</accession>
<evidence type="ECO:0000256" key="1">
    <source>
        <dbReference type="SAM" id="MobiDB-lite"/>
    </source>
</evidence>
<dbReference type="EMBL" id="MBFR01000173">
    <property type="protein sequence ID" value="PVU92129.1"/>
    <property type="molecule type" value="Genomic_DNA"/>
</dbReference>
<feature type="region of interest" description="Disordered" evidence="1">
    <location>
        <begin position="116"/>
        <end position="135"/>
    </location>
</feature>
<dbReference type="GO" id="GO:0003676">
    <property type="term" value="F:nucleic acid binding"/>
    <property type="evidence" value="ECO:0007669"/>
    <property type="project" value="InterPro"/>
</dbReference>
<dbReference type="InterPro" id="IPR000467">
    <property type="entry name" value="G_patch_dom"/>
</dbReference>
<dbReference type="STRING" id="133385.A0A2T9YIJ0"/>
<evidence type="ECO:0000259" key="2">
    <source>
        <dbReference type="PROSITE" id="PS50174"/>
    </source>
</evidence>
<protein>
    <recommendedName>
        <fullName evidence="2">G-patch domain-containing protein</fullName>
    </recommendedName>
</protein>
<evidence type="ECO:0000313" key="3">
    <source>
        <dbReference type="EMBL" id="PVU92129.1"/>
    </source>
</evidence>
<dbReference type="PANTHER" id="PTHR23149:SF9">
    <property type="entry name" value="G PATCH DOMAIN-CONTAINING PROTEIN 4"/>
    <property type="match status" value="1"/>
</dbReference>
<name>A0A2T9YIJ0_9FUNG</name>
<feature type="region of interest" description="Disordered" evidence="1">
    <location>
        <begin position="203"/>
        <end position="291"/>
    </location>
</feature>
<proteinExistence type="predicted"/>